<dbReference type="GO" id="GO:0006893">
    <property type="term" value="P:Golgi to plasma membrane transport"/>
    <property type="evidence" value="ECO:0007669"/>
    <property type="project" value="TreeGrafter"/>
</dbReference>
<dbReference type="Gene3D" id="1.20.58.1220">
    <property type="entry name" value="Exo84p, C-terminal helical domain"/>
    <property type="match status" value="1"/>
</dbReference>
<gene>
    <name evidence="6" type="ORF">A3Q56_00315</name>
</gene>
<accession>A0A177BCH1</accession>
<dbReference type="InterPro" id="IPR011993">
    <property type="entry name" value="PH-like_dom_sf"/>
</dbReference>
<keyword evidence="2" id="KW-0813">Transport</keyword>
<evidence type="ECO:0000313" key="7">
    <source>
        <dbReference type="Proteomes" id="UP000078046"/>
    </source>
</evidence>
<dbReference type="InterPro" id="IPR032403">
    <property type="entry name" value="Exo84_C"/>
</dbReference>
<dbReference type="Gene3D" id="2.30.29.30">
    <property type="entry name" value="Pleckstrin-homology domain (PH domain)/Phosphotyrosine-binding domain (PTB)"/>
    <property type="match status" value="1"/>
</dbReference>
<dbReference type="InterPro" id="IPR033961">
    <property type="entry name" value="Exo84"/>
</dbReference>
<dbReference type="PANTHER" id="PTHR21426">
    <property type="entry name" value="EXOCYST COMPLEX COMPONENT 8"/>
    <property type="match status" value="1"/>
</dbReference>
<keyword evidence="4" id="KW-0653">Protein transport</keyword>
<name>A0A177BCH1_9BILA</name>
<dbReference type="SUPFAM" id="SSF74788">
    <property type="entry name" value="Cullin repeat-like"/>
    <property type="match status" value="1"/>
</dbReference>
<feature type="domain" description="Exocyst component Exo84 C-terminal" evidence="5">
    <location>
        <begin position="276"/>
        <end position="455"/>
    </location>
</feature>
<reference evidence="6 7" key="1">
    <citation type="submission" date="2016-04" db="EMBL/GenBank/DDBJ databases">
        <title>The genome of Intoshia linei affirms orthonectids as highly simplified spiralians.</title>
        <authorList>
            <person name="Mikhailov K.V."/>
            <person name="Slusarev G.S."/>
            <person name="Nikitin M.A."/>
            <person name="Logacheva M.D."/>
            <person name="Penin A."/>
            <person name="Aleoshin V."/>
            <person name="Panchin Y.V."/>
        </authorList>
    </citation>
    <scope>NUCLEOTIDE SEQUENCE [LARGE SCALE GENOMIC DNA]</scope>
    <source>
        <strain evidence="6">Intl2013</strain>
        <tissue evidence="6">Whole animal</tissue>
    </source>
</reference>
<dbReference type="InterPro" id="IPR042560">
    <property type="entry name" value="Exo84_C_2"/>
</dbReference>
<dbReference type="EMBL" id="LWCA01000015">
    <property type="protein sequence ID" value="OAF71916.1"/>
    <property type="molecule type" value="Genomic_DNA"/>
</dbReference>
<evidence type="ECO:0000256" key="1">
    <source>
        <dbReference type="ARBA" id="ARBA00007210"/>
    </source>
</evidence>
<comment type="similarity">
    <text evidence="1">Belongs to the EXO84 family.</text>
</comment>
<sequence>MNEINSVVSKDGFDPTEFVTKLAISGVSSVQGFLDLLKENSEKNKLHLKKNIYQNFDLFIDGVKDVSEMESILYNLSHKLYDQKKLLDDISSLLFEKKPLKKETIKKERLPLIVDQICNLPKKSIFDYNKIESEADFVELKNINFIPIRKIHAILLIDCIVILTRNTTSKNKKMYCFEECLELQSLTVFNVTDSNVTNNTIRIIKNEDNKIYQCPNSDVKSLWINKINTLRKNLLKKSNVNLNFNHPNSNQPEELIQNEKNDVYFSDIDGNNFQTIVNFLQNIDVIIAHKKYKEAVDIVLSVTDILQKSNKIPLMVEHENKIELVKNQIIKQLSAEAFFSPERWSRAGTEKDSIQAIILLCRLKRSSLAASLFLRARSTQIDYNLNIIKIEISFKVHVENLVKMFCSNMELYFHDYMNLFKKDYPCLVSDFIVWTQEQLMYFVYRFSNYVLTIKSPYPLEVIVSLVVNLRNRVENFQIFGLNVIHIFDEIMAQPLSNFINCTNRVNLEKFNVLSSKIKRNCFKSEKNKIRFENILNKFGIKLKTDYFLTHKDVFSTYLTEYIISLLKIYIDMVNLSIKTYNLSIHSHLKHNLNLIYNRFVSYLRRLFREYEKSNQEVQKIIKINCTFFISQLQPAVNRILLYNINYSLIDETNLDNIKDFFEIK</sequence>
<evidence type="ECO:0000256" key="3">
    <source>
        <dbReference type="ARBA" id="ARBA00022483"/>
    </source>
</evidence>
<dbReference type="GO" id="GO:0006887">
    <property type="term" value="P:exocytosis"/>
    <property type="evidence" value="ECO:0007669"/>
    <property type="project" value="UniProtKB-KW"/>
</dbReference>
<dbReference type="Pfam" id="PF08700">
    <property type="entry name" value="VPS51_Exo84_N"/>
    <property type="match status" value="1"/>
</dbReference>
<dbReference type="GO" id="GO:0015031">
    <property type="term" value="P:protein transport"/>
    <property type="evidence" value="ECO:0007669"/>
    <property type="project" value="UniProtKB-KW"/>
</dbReference>
<dbReference type="OrthoDB" id="642193at2759"/>
<dbReference type="SUPFAM" id="SSF50729">
    <property type="entry name" value="PH domain-like"/>
    <property type="match status" value="1"/>
</dbReference>
<keyword evidence="7" id="KW-1185">Reference proteome</keyword>
<dbReference type="InterPro" id="IPR016159">
    <property type="entry name" value="Cullin_repeat-like_dom_sf"/>
</dbReference>
<dbReference type="GO" id="GO:0000145">
    <property type="term" value="C:exocyst"/>
    <property type="evidence" value="ECO:0007669"/>
    <property type="project" value="InterPro"/>
</dbReference>
<dbReference type="Pfam" id="PF16528">
    <property type="entry name" value="Exo84_C"/>
    <property type="match status" value="1"/>
</dbReference>
<evidence type="ECO:0000256" key="2">
    <source>
        <dbReference type="ARBA" id="ARBA00022448"/>
    </source>
</evidence>
<evidence type="ECO:0000313" key="6">
    <source>
        <dbReference type="EMBL" id="OAF71916.1"/>
    </source>
</evidence>
<dbReference type="Proteomes" id="UP000078046">
    <property type="component" value="Unassembled WGS sequence"/>
</dbReference>
<comment type="caution">
    <text evidence="6">The sequence shown here is derived from an EMBL/GenBank/DDBJ whole genome shotgun (WGS) entry which is preliminary data.</text>
</comment>
<evidence type="ECO:0000259" key="5">
    <source>
        <dbReference type="Pfam" id="PF16528"/>
    </source>
</evidence>
<proteinExistence type="inferred from homology"/>
<evidence type="ECO:0000256" key="4">
    <source>
        <dbReference type="ARBA" id="ARBA00022927"/>
    </source>
</evidence>
<dbReference type="InterPro" id="IPR042561">
    <property type="entry name" value="Exo84_C_1"/>
</dbReference>
<keyword evidence="3" id="KW-0268">Exocytosis</keyword>
<dbReference type="PANTHER" id="PTHR21426:SF12">
    <property type="entry name" value="EXOCYST COMPLEX COMPONENT 8"/>
    <property type="match status" value="1"/>
</dbReference>
<dbReference type="Gene3D" id="1.20.58.1210">
    <property type="entry name" value="Exo84p, N-terminal helical domain"/>
    <property type="match status" value="1"/>
</dbReference>
<protein>
    <submittedName>
        <fullName evidence="6">Exocyst complex component 8</fullName>
    </submittedName>
</protein>
<organism evidence="6 7">
    <name type="scientific">Intoshia linei</name>
    <dbReference type="NCBI Taxonomy" id="1819745"/>
    <lineage>
        <taxon>Eukaryota</taxon>
        <taxon>Metazoa</taxon>
        <taxon>Spiralia</taxon>
        <taxon>Lophotrochozoa</taxon>
        <taxon>Mesozoa</taxon>
        <taxon>Orthonectida</taxon>
        <taxon>Rhopaluridae</taxon>
        <taxon>Intoshia</taxon>
    </lineage>
</organism>
<dbReference type="AlphaFoldDB" id="A0A177BCH1"/>